<reference evidence="2 3" key="1">
    <citation type="submission" date="2019-05" db="EMBL/GenBank/DDBJ databases">
        <title>Emergence of the Ug99 lineage of the wheat stem rust pathogen through somatic hybridization.</title>
        <authorList>
            <person name="Li F."/>
            <person name="Upadhyaya N.M."/>
            <person name="Sperschneider J."/>
            <person name="Matny O."/>
            <person name="Nguyen-Phuc H."/>
            <person name="Mago R."/>
            <person name="Raley C."/>
            <person name="Miller M.E."/>
            <person name="Silverstein K.A.T."/>
            <person name="Henningsen E."/>
            <person name="Hirsch C.D."/>
            <person name="Visser B."/>
            <person name="Pretorius Z.A."/>
            <person name="Steffenson B.J."/>
            <person name="Schwessinger B."/>
            <person name="Dodds P.N."/>
            <person name="Figueroa M."/>
        </authorList>
    </citation>
    <scope>NUCLEOTIDE SEQUENCE [LARGE SCALE GENOMIC DNA]</scope>
    <source>
        <strain evidence="2">21-0</strain>
    </source>
</reference>
<dbReference type="EMBL" id="VSWC01000170">
    <property type="protein sequence ID" value="KAA1071395.1"/>
    <property type="molecule type" value="Genomic_DNA"/>
</dbReference>
<gene>
    <name evidence="2" type="ORF">PGT21_005869</name>
</gene>
<evidence type="ECO:0000313" key="2">
    <source>
        <dbReference type="EMBL" id="KAA1071395.1"/>
    </source>
</evidence>
<dbReference type="AlphaFoldDB" id="A0A5B0M3R2"/>
<feature type="chain" id="PRO_5023118893" evidence="1">
    <location>
        <begin position="20"/>
        <end position="122"/>
    </location>
</feature>
<evidence type="ECO:0000313" key="3">
    <source>
        <dbReference type="Proteomes" id="UP000324748"/>
    </source>
</evidence>
<keyword evidence="3" id="KW-1185">Reference proteome</keyword>
<sequence>MTFLLLLIISLYPIPTTLGAFIDKAVEKRVEASNRIHHLCDRISTPLEPAKATPDNPRFPPTDSLQALTLAGDDLPKEPLNHSLLVGSTSTAPLISSKVKTENLKVRENWKTNEGKLSAFLQ</sequence>
<organism evidence="2 3">
    <name type="scientific">Puccinia graminis f. sp. tritici</name>
    <dbReference type="NCBI Taxonomy" id="56615"/>
    <lineage>
        <taxon>Eukaryota</taxon>
        <taxon>Fungi</taxon>
        <taxon>Dikarya</taxon>
        <taxon>Basidiomycota</taxon>
        <taxon>Pucciniomycotina</taxon>
        <taxon>Pucciniomycetes</taxon>
        <taxon>Pucciniales</taxon>
        <taxon>Pucciniaceae</taxon>
        <taxon>Puccinia</taxon>
    </lineage>
</organism>
<accession>A0A5B0M3R2</accession>
<feature type="signal peptide" evidence="1">
    <location>
        <begin position="1"/>
        <end position="19"/>
    </location>
</feature>
<evidence type="ECO:0000256" key="1">
    <source>
        <dbReference type="SAM" id="SignalP"/>
    </source>
</evidence>
<proteinExistence type="predicted"/>
<comment type="caution">
    <text evidence="2">The sequence shown here is derived from an EMBL/GenBank/DDBJ whole genome shotgun (WGS) entry which is preliminary data.</text>
</comment>
<keyword evidence="1" id="KW-0732">Signal</keyword>
<dbReference type="Proteomes" id="UP000324748">
    <property type="component" value="Unassembled WGS sequence"/>
</dbReference>
<protein>
    <submittedName>
        <fullName evidence="2">Uncharacterized protein</fullName>
    </submittedName>
</protein>
<name>A0A5B0M3R2_PUCGR</name>